<dbReference type="EMBL" id="RQTK01000085">
    <property type="protein sequence ID" value="RUS88368.1"/>
    <property type="molecule type" value="Genomic_DNA"/>
</dbReference>
<evidence type="ECO:0000313" key="3">
    <source>
        <dbReference type="EMBL" id="RUS88368.1"/>
    </source>
</evidence>
<keyword evidence="2" id="KW-0812">Transmembrane</keyword>
<evidence type="ECO:0000256" key="1">
    <source>
        <dbReference type="SAM" id="MobiDB-lite"/>
    </source>
</evidence>
<feature type="region of interest" description="Disordered" evidence="1">
    <location>
        <begin position="30"/>
        <end position="54"/>
    </location>
</feature>
<proteinExistence type="predicted"/>
<sequence length="136" mass="14300">MQADTTNSSKMPVHVPSKTNFVDLLTVGSGVKSQDDDKVPVAPKDGVDNRDSDGPCGKKCFVVTAVSLFLFLAFVALPAGAFLIISGRNTDDMGLQIGGALVMCVPVLVAVVLGVVCCVRRNRRKATFTSVSTARV</sequence>
<gene>
    <name evidence="3" type="ORF">EGW08_003880</name>
</gene>
<feature type="compositionally biased region" description="Basic and acidic residues" evidence="1">
    <location>
        <begin position="33"/>
        <end position="53"/>
    </location>
</feature>
<protein>
    <recommendedName>
        <fullName evidence="5">Transmembrane protein</fullName>
    </recommendedName>
</protein>
<keyword evidence="4" id="KW-1185">Reference proteome</keyword>
<accession>A0A433U3L7</accession>
<comment type="caution">
    <text evidence="3">The sequence shown here is derived from an EMBL/GenBank/DDBJ whole genome shotgun (WGS) entry which is preliminary data.</text>
</comment>
<evidence type="ECO:0000256" key="2">
    <source>
        <dbReference type="SAM" id="Phobius"/>
    </source>
</evidence>
<evidence type="ECO:0000313" key="4">
    <source>
        <dbReference type="Proteomes" id="UP000271974"/>
    </source>
</evidence>
<keyword evidence="2" id="KW-1133">Transmembrane helix</keyword>
<dbReference type="Proteomes" id="UP000271974">
    <property type="component" value="Unassembled WGS sequence"/>
</dbReference>
<dbReference type="AlphaFoldDB" id="A0A433U3L7"/>
<feature type="transmembrane region" description="Helical" evidence="2">
    <location>
        <begin position="60"/>
        <end position="85"/>
    </location>
</feature>
<reference evidence="3 4" key="1">
    <citation type="submission" date="2019-01" db="EMBL/GenBank/DDBJ databases">
        <title>A draft genome assembly of the solar-powered sea slug Elysia chlorotica.</title>
        <authorList>
            <person name="Cai H."/>
            <person name="Li Q."/>
            <person name="Fang X."/>
            <person name="Li J."/>
            <person name="Curtis N.E."/>
            <person name="Altenburger A."/>
            <person name="Shibata T."/>
            <person name="Feng M."/>
            <person name="Maeda T."/>
            <person name="Schwartz J.A."/>
            <person name="Shigenobu S."/>
            <person name="Lundholm N."/>
            <person name="Nishiyama T."/>
            <person name="Yang H."/>
            <person name="Hasebe M."/>
            <person name="Li S."/>
            <person name="Pierce S.K."/>
            <person name="Wang J."/>
        </authorList>
    </citation>
    <scope>NUCLEOTIDE SEQUENCE [LARGE SCALE GENOMIC DNA]</scope>
    <source>
        <strain evidence="3">EC2010</strain>
        <tissue evidence="3">Whole organism of an adult</tissue>
    </source>
</reference>
<dbReference type="OrthoDB" id="6135862at2759"/>
<keyword evidence="2" id="KW-0472">Membrane</keyword>
<feature type="transmembrane region" description="Helical" evidence="2">
    <location>
        <begin position="97"/>
        <end position="119"/>
    </location>
</feature>
<organism evidence="3 4">
    <name type="scientific">Elysia chlorotica</name>
    <name type="common">Eastern emerald elysia</name>
    <name type="synonym">Sea slug</name>
    <dbReference type="NCBI Taxonomy" id="188477"/>
    <lineage>
        <taxon>Eukaryota</taxon>
        <taxon>Metazoa</taxon>
        <taxon>Spiralia</taxon>
        <taxon>Lophotrochozoa</taxon>
        <taxon>Mollusca</taxon>
        <taxon>Gastropoda</taxon>
        <taxon>Heterobranchia</taxon>
        <taxon>Euthyneura</taxon>
        <taxon>Panpulmonata</taxon>
        <taxon>Sacoglossa</taxon>
        <taxon>Placobranchoidea</taxon>
        <taxon>Plakobranchidae</taxon>
        <taxon>Elysia</taxon>
    </lineage>
</organism>
<evidence type="ECO:0008006" key="5">
    <source>
        <dbReference type="Google" id="ProtNLM"/>
    </source>
</evidence>
<name>A0A433U3L7_ELYCH</name>